<comment type="caution">
    <text evidence="1">The sequence shown here is derived from an EMBL/GenBank/DDBJ whole genome shotgun (WGS) entry which is preliminary data.</text>
</comment>
<dbReference type="EMBL" id="JARBJD010000159">
    <property type="protein sequence ID" value="KAK2949293.1"/>
    <property type="molecule type" value="Genomic_DNA"/>
</dbReference>
<evidence type="ECO:0000313" key="1">
    <source>
        <dbReference type="EMBL" id="KAK2949293.1"/>
    </source>
</evidence>
<protein>
    <submittedName>
        <fullName evidence="1">Uncharacterized protein</fullName>
    </submittedName>
</protein>
<accession>A0ABQ9XDF2</accession>
<name>A0ABQ9XDF2_9EUKA</name>
<organism evidence="1 2">
    <name type="scientific">Blattamonas nauphoetae</name>
    <dbReference type="NCBI Taxonomy" id="2049346"/>
    <lineage>
        <taxon>Eukaryota</taxon>
        <taxon>Metamonada</taxon>
        <taxon>Preaxostyla</taxon>
        <taxon>Oxymonadida</taxon>
        <taxon>Blattamonas</taxon>
    </lineage>
</organism>
<proteinExistence type="predicted"/>
<dbReference type="InterPro" id="IPR016024">
    <property type="entry name" value="ARM-type_fold"/>
</dbReference>
<dbReference type="SUPFAM" id="SSF48371">
    <property type="entry name" value="ARM repeat"/>
    <property type="match status" value="1"/>
</dbReference>
<dbReference type="Proteomes" id="UP001281761">
    <property type="component" value="Unassembled WGS sequence"/>
</dbReference>
<evidence type="ECO:0000313" key="2">
    <source>
        <dbReference type="Proteomes" id="UP001281761"/>
    </source>
</evidence>
<sequence>MIPYFERNIIQFSGYDDSNIVEPKNDSSHLSLRFSRREHLNTEQNSFSKHQSEKGIRNQSNLTESIASLSKDLHCFKVSAASRIHQILKDFDSQDSFKIELSFQVLLDVFDSDPEAIEMFFVSNGIDIVSNSLQYINCDSLSSIVLNFLERLTLSPLITCGNVLSTPIGTVLHHYLRSPDPSTQSQSLRCLTQIAHCCPNEAPFYFSEPFFLTLSTLFEGAVRKPQPTYDPSTDTFTVDFEQDENLILDVLTLLPAVLDSPLLDNIIRVFLPLTAFCLLSSSYVIVQFALSLLVVFLKRDRALVKSLLVPFRFHHPHPTRSETHHSSFLDVLLKLYESHFGKTMSLLEQTLVAHQLHLRHLSQLPDDTIHHSVSGLSEIVARSPQSPSLQIQKHVRLKLDIAEMRGKLCASALTLAAMCVEDGEESGVGTNEVKTLLHLLNWTISTVLEQVTTLPKQDLLSRPFYEDLWTRSSESVPCDLKWLWEFSQQISWNVMNGASDDEDQLSVLRVGTKVSCSIARTSLFVMRVIATSSEENLCLLIATPLLVADPAGLPFFRMVNTCFLSLSWKCRHECILLSHSLATRSYTLSALLVTNNVLHCFLRHTWSTDSPHAASTTTHKHLLALWLAVLQQLEHSPDEHSPAYVNLLKILLSQVMDTHAYAHLLSLLGRDDEEADGIGLVARQVDRLMTTISKSVDVLDRLLMIQFDNSVSQVIFSNSLCVQDV</sequence>
<keyword evidence="2" id="KW-1185">Reference proteome</keyword>
<reference evidence="1 2" key="1">
    <citation type="journal article" date="2022" name="bioRxiv">
        <title>Genomics of Preaxostyla Flagellates Illuminates Evolutionary Transitions and the Path Towards Mitochondrial Loss.</title>
        <authorList>
            <person name="Novak L.V.F."/>
            <person name="Treitli S.C."/>
            <person name="Pyrih J."/>
            <person name="Halakuc P."/>
            <person name="Pipaliya S.V."/>
            <person name="Vacek V."/>
            <person name="Brzon O."/>
            <person name="Soukal P."/>
            <person name="Eme L."/>
            <person name="Dacks J.B."/>
            <person name="Karnkowska A."/>
            <person name="Elias M."/>
            <person name="Hampl V."/>
        </authorList>
    </citation>
    <scope>NUCLEOTIDE SEQUENCE [LARGE SCALE GENOMIC DNA]</scope>
    <source>
        <strain evidence="1">NAU3</strain>
        <tissue evidence="1">Gut</tissue>
    </source>
</reference>
<gene>
    <name evidence="1" type="ORF">BLNAU_15774</name>
</gene>